<gene>
    <name evidence="2" type="ORF">SLEP1_g38872</name>
</gene>
<reference evidence="2 3" key="1">
    <citation type="journal article" date="2021" name="Commun. Biol.">
        <title>The genome of Shorea leprosula (Dipterocarpaceae) highlights the ecological relevance of drought in aseasonal tropical rainforests.</title>
        <authorList>
            <person name="Ng K.K.S."/>
            <person name="Kobayashi M.J."/>
            <person name="Fawcett J.A."/>
            <person name="Hatakeyama M."/>
            <person name="Paape T."/>
            <person name="Ng C.H."/>
            <person name="Ang C.C."/>
            <person name="Tnah L.H."/>
            <person name="Lee C.T."/>
            <person name="Nishiyama T."/>
            <person name="Sese J."/>
            <person name="O'Brien M.J."/>
            <person name="Copetti D."/>
            <person name="Mohd Noor M.I."/>
            <person name="Ong R.C."/>
            <person name="Putra M."/>
            <person name="Sireger I.Z."/>
            <person name="Indrioko S."/>
            <person name="Kosugi Y."/>
            <person name="Izuno A."/>
            <person name="Isagi Y."/>
            <person name="Lee S.L."/>
            <person name="Shimizu K.K."/>
        </authorList>
    </citation>
    <scope>NUCLEOTIDE SEQUENCE [LARGE SCALE GENOMIC DNA]</scope>
    <source>
        <strain evidence="2">214</strain>
    </source>
</reference>
<dbReference type="AlphaFoldDB" id="A0AAV5KYS7"/>
<protein>
    <submittedName>
        <fullName evidence="2">Uncharacterized protein</fullName>
    </submittedName>
</protein>
<sequence>MAERTRTEGSTPLATVEEIQKRLLRPSSLHFRGYCEESQPKSSSSELPMTSDRGTTKRKLEEYLDPVLLSAICAKIGRSNKDSEMKKKRNVRDFEWPVDELKVFVDDSRTENGAYCRNSEVVVDLNCDTDVIGDCGDGEIGTPFQHFEQTALKRFKRSMQ</sequence>
<name>A0AAV5KYS7_9ROSI</name>
<accession>A0AAV5KYS7</accession>
<feature type="region of interest" description="Disordered" evidence="1">
    <location>
        <begin position="34"/>
        <end position="58"/>
    </location>
</feature>
<dbReference type="Proteomes" id="UP001054252">
    <property type="component" value="Unassembled WGS sequence"/>
</dbReference>
<keyword evidence="3" id="KW-1185">Reference proteome</keyword>
<evidence type="ECO:0000256" key="1">
    <source>
        <dbReference type="SAM" id="MobiDB-lite"/>
    </source>
</evidence>
<evidence type="ECO:0000313" key="2">
    <source>
        <dbReference type="EMBL" id="GKV30005.1"/>
    </source>
</evidence>
<comment type="caution">
    <text evidence="2">The sequence shown here is derived from an EMBL/GenBank/DDBJ whole genome shotgun (WGS) entry which is preliminary data.</text>
</comment>
<proteinExistence type="predicted"/>
<dbReference type="EMBL" id="BPVZ01000085">
    <property type="protein sequence ID" value="GKV30005.1"/>
    <property type="molecule type" value="Genomic_DNA"/>
</dbReference>
<organism evidence="2 3">
    <name type="scientific">Rubroshorea leprosula</name>
    <dbReference type="NCBI Taxonomy" id="152421"/>
    <lineage>
        <taxon>Eukaryota</taxon>
        <taxon>Viridiplantae</taxon>
        <taxon>Streptophyta</taxon>
        <taxon>Embryophyta</taxon>
        <taxon>Tracheophyta</taxon>
        <taxon>Spermatophyta</taxon>
        <taxon>Magnoliopsida</taxon>
        <taxon>eudicotyledons</taxon>
        <taxon>Gunneridae</taxon>
        <taxon>Pentapetalae</taxon>
        <taxon>rosids</taxon>
        <taxon>malvids</taxon>
        <taxon>Malvales</taxon>
        <taxon>Dipterocarpaceae</taxon>
        <taxon>Rubroshorea</taxon>
    </lineage>
</organism>
<evidence type="ECO:0000313" key="3">
    <source>
        <dbReference type="Proteomes" id="UP001054252"/>
    </source>
</evidence>